<dbReference type="GO" id="GO:0005886">
    <property type="term" value="C:plasma membrane"/>
    <property type="evidence" value="ECO:0007669"/>
    <property type="project" value="TreeGrafter"/>
</dbReference>
<protein>
    <submittedName>
        <fullName evidence="4">Annexin-B12</fullName>
    </submittedName>
</protein>
<dbReference type="GO" id="GO:0005544">
    <property type="term" value="F:calcium-dependent phospholipid binding"/>
    <property type="evidence" value="ECO:0007669"/>
    <property type="project" value="InterPro"/>
</dbReference>
<comment type="similarity">
    <text evidence="1">Belongs to the annexin family.</text>
</comment>
<reference evidence="4 5" key="1">
    <citation type="journal article" date="2019" name="Sci. Rep.">
        <title>Orb-weaving spider Araneus ventricosus genome elucidates the spidroin gene catalogue.</title>
        <authorList>
            <person name="Kono N."/>
            <person name="Nakamura H."/>
            <person name="Ohtoshi R."/>
            <person name="Moran D.A.P."/>
            <person name="Shinohara A."/>
            <person name="Yoshida Y."/>
            <person name="Fujiwara M."/>
            <person name="Mori M."/>
            <person name="Tomita M."/>
            <person name="Arakawa K."/>
        </authorList>
    </citation>
    <scope>NUCLEOTIDE SEQUENCE [LARGE SCALE GENOMIC DNA]</scope>
</reference>
<dbReference type="Gene3D" id="1.10.220.10">
    <property type="entry name" value="Annexin"/>
    <property type="match status" value="2"/>
</dbReference>
<dbReference type="GO" id="GO:0005509">
    <property type="term" value="F:calcium ion binding"/>
    <property type="evidence" value="ECO:0007669"/>
    <property type="project" value="InterPro"/>
</dbReference>
<gene>
    <name evidence="4" type="primary">ANXB12</name>
    <name evidence="4" type="ORF">AVEN_212631_1</name>
</gene>
<dbReference type="PROSITE" id="PS51897">
    <property type="entry name" value="ANNEXIN_2"/>
    <property type="match status" value="1"/>
</dbReference>
<keyword evidence="2" id="KW-0677">Repeat</keyword>
<dbReference type="Pfam" id="PF00191">
    <property type="entry name" value="Annexin"/>
    <property type="match status" value="1"/>
</dbReference>
<dbReference type="GO" id="GO:0001786">
    <property type="term" value="F:phosphatidylserine binding"/>
    <property type="evidence" value="ECO:0007669"/>
    <property type="project" value="TreeGrafter"/>
</dbReference>
<evidence type="ECO:0000313" key="4">
    <source>
        <dbReference type="EMBL" id="GBN14138.1"/>
    </source>
</evidence>
<dbReference type="EMBL" id="BGPR01005867">
    <property type="protein sequence ID" value="GBN14138.1"/>
    <property type="molecule type" value="Genomic_DNA"/>
</dbReference>
<dbReference type="SMART" id="SM00335">
    <property type="entry name" value="ANX"/>
    <property type="match status" value="1"/>
</dbReference>
<comment type="caution">
    <text evidence="4">The sequence shown here is derived from an EMBL/GenBank/DDBJ whole genome shotgun (WGS) entry which is preliminary data.</text>
</comment>
<evidence type="ECO:0000256" key="1">
    <source>
        <dbReference type="ARBA" id="ARBA00007831"/>
    </source>
</evidence>
<keyword evidence="5" id="KW-1185">Reference proteome</keyword>
<evidence type="ECO:0000256" key="3">
    <source>
        <dbReference type="ARBA" id="ARBA00023216"/>
    </source>
</evidence>
<dbReference type="PRINTS" id="PR00196">
    <property type="entry name" value="ANNEXIN"/>
</dbReference>
<name>A0A4Y2LHE0_ARAVE</name>
<dbReference type="AlphaFoldDB" id="A0A4Y2LHE0"/>
<dbReference type="GO" id="GO:0005634">
    <property type="term" value="C:nucleus"/>
    <property type="evidence" value="ECO:0007669"/>
    <property type="project" value="TreeGrafter"/>
</dbReference>
<proteinExistence type="inferred from homology"/>
<dbReference type="GO" id="GO:0012506">
    <property type="term" value="C:vesicle membrane"/>
    <property type="evidence" value="ECO:0007669"/>
    <property type="project" value="TreeGrafter"/>
</dbReference>
<dbReference type="OrthoDB" id="37886at2759"/>
<dbReference type="InterPro" id="IPR037104">
    <property type="entry name" value="Annexin_sf"/>
</dbReference>
<organism evidence="4 5">
    <name type="scientific">Araneus ventricosus</name>
    <name type="common">Orbweaver spider</name>
    <name type="synonym">Epeira ventricosa</name>
    <dbReference type="NCBI Taxonomy" id="182803"/>
    <lineage>
        <taxon>Eukaryota</taxon>
        <taxon>Metazoa</taxon>
        <taxon>Ecdysozoa</taxon>
        <taxon>Arthropoda</taxon>
        <taxon>Chelicerata</taxon>
        <taxon>Arachnida</taxon>
        <taxon>Araneae</taxon>
        <taxon>Araneomorphae</taxon>
        <taxon>Entelegynae</taxon>
        <taxon>Araneoidea</taxon>
        <taxon>Araneidae</taxon>
        <taxon>Araneus</taxon>
    </lineage>
</organism>
<sequence length="194" mass="21751">MVDYKTRGTLSPATDFNVENVVSRLRKAMRGIGTDEKVIIDILTGHSNSQRQIIKKKYKTIYGRVLEEDIKSELGGHFEDVCLALLTPLAEYIVDCFYFAIKGLRTDEKCIIELLISLESMDLRYVKTVFQESPIHGGSWVESGFEPATLRSRGRDLTTKATAARQSIGFVIGGSWVRDPIPPKSRLECFTGVC</sequence>
<dbReference type="SUPFAM" id="SSF47874">
    <property type="entry name" value="Annexin"/>
    <property type="match status" value="1"/>
</dbReference>
<keyword evidence="3" id="KW-0041">Annexin</keyword>
<dbReference type="FunFam" id="1.10.220.10:FF:000004">
    <property type="entry name" value="Annexin"/>
    <property type="match status" value="1"/>
</dbReference>
<dbReference type="InterPro" id="IPR001464">
    <property type="entry name" value="Annexin"/>
</dbReference>
<dbReference type="GO" id="GO:0005737">
    <property type="term" value="C:cytoplasm"/>
    <property type="evidence" value="ECO:0007669"/>
    <property type="project" value="TreeGrafter"/>
</dbReference>
<dbReference type="Proteomes" id="UP000499080">
    <property type="component" value="Unassembled WGS sequence"/>
</dbReference>
<accession>A0A4Y2LHE0</accession>
<dbReference type="PANTHER" id="PTHR10502">
    <property type="entry name" value="ANNEXIN"/>
    <property type="match status" value="1"/>
</dbReference>
<evidence type="ECO:0000256" key="2">
    <source>
        <dbReference type="ARBA" id="ARBA00022737"/>
    </source>
</evidence>
<dbReference type="InterPro" id="IPR018502">
    <property type="entry name" value="Annexin_repeat"/>
</dbReference>
<evidence type="ECO:0000313" key="5">
    <source>
        <dbReference type="Proteomes" id="UP000499080"/>
    </source>
</evidence>
<dbReference type="PANTHER" id="PTHR10502:SF102">
    <property type="entry name" value="ANNEXIN B11"/>
    <property type="match status" value="1"/>
</dbReference>